<comment type="subunit">
    <text evidence="4">Monomer.</text>
</comment>
<dbReference type="OrthoDB" id="3208058at2"/>
<organism evidence="6 7">
    <name type="scientific">Nakamurella flava</name>
    <dbReference type="NCBI Taxonomy" id="2576308"/>
    <lineage>
        <taxon>Bacteria</taxon>
        <taxon>Bacillati</taxon>
        <taxon>Actinomycetota</taxon>
        <taxon>Actinomycetes</taxon>
        <taxon>Nakamurellales</taxon>
        <taxon>Nakamurellaceae</taxon>
        <taxon>Nakamurella</taxon>
    </lineage>
</organism>
<dbReference type="EC" id="2.3.1.189" evidence="4"/>
<dbReference type="GO" id="GO:0010125">
    <property type="term" value="P:mycothiol biosynthetic process"/>
    <property type="evidence" value="ECO:0007669"/>
    <property type="project" value="UniProtKB-UniRule"/>
</dbReference>
<dbReference type="NCBIfam" id="TIGR03448">
    <property type="entry name" value="mycothiol_MshD"/>
    <property type="match status" value="1"/>
</dbReference>
<dbReference type="CDD" id="cd04301">
    <property type="entry name" value="NAT_SF"/>
    <property type="match status" value="1"/>
</dbReference>
<evidence type="ECO:0000313" key="6">
    <source>
        <dbReference type="EMBL" id="TKV57867.1"/>
    </source>
</evidence>
<dbReference type="GO" id="GO:0008999">
    <property type="term" value="F:protein-N-terminal-alanine acetyltransferase activity"/>
    <property type="evidence" value="ECO:0007669"/>
    <property type="project" value="TreeGrafter"/>
</dbReference>
<accession>A0A4U6QCL0</accession>
<comment type="similarity">
    <text evidence="4">Belongs to the acetyltransferase family. MshD subfamily.</text>
</comment>
<comment type="caution">
    <text evidence="4">Lacks conserved residue(s) required for the propagation of feature annotation.</text>
</comment>
<dbReference type="Proteomes" id="UP000306985">
    <property type="component" value="Unassembled WGS sequence"/>
</dbReference>
<comment type="caution">
    <text evidence="6">The sequence shown here is derived from an EMBL/GenBank/DDBJ whole genome shotgun (WGS) entry which is preliminary data.</text>
</comment>
<dbReference type="SUPFAM" id="SSF55729">
    <property type="entry name" value="Acyl-CoA N-acyltransferases (Nat)"/>
    <property type="match status" value="1"/>
</dbReference>
<evidence type="ECO:0000256" key="2">
    <source>
        <dbReference type="ARBA" id="ARBA00022737"/>
    </source>
</evidence>
<keyword evidence="2 4" id="KW-0677">Repeat</keyword>
<dbReference type="InterPro" id="IPR016181">
    <property type="entry name" value="Acyl_CoA_acyltransferase"/>
</dbReference>
<dbReference type="InterPro" id="IPR050276">
    <property type="entry name" value="MshD_Acetyltransferase"/>
</dbReference>
<dbReference type="Gene3D" id="3.40.630.30">
    <property type="match status" value="1"/>
</dbReference>
<feature type="binding site" evidence="4">
    <location>
        <position position="172"/>
    </location>
    <ligand>
        <name>1D-myo-inositol 2-(L-cysteinylamino)-2-deoxy-alpha-D-glucopyranoside</name>
        <dbReference type="ChEBI" id="CHEBI:58887"/>
    </ligand>
</feature>
<sequence length="303" mass="30939">MAATWRPSDPADDPDAVQAVVTAAIAQDGVAAVSGHVLEAIAAGRAEVCVIPSATGSGLDGLAVALGGGPAEVVVAPSARGRGLGTRLVRAALDRQPGVWAYGDLPAAASVAARLGLVRGRGLVQLRRAGDGAVGPGPVPELPAGVSIRSFQPGDEDQIVGVNARAFAWHPEQGAMTRADLDEQIAQDWFDPAGLFVAVAPDADGTERIVGFHWTKVHPVDPTPRSGPVGPIGEIYVLAADPAAGVRGVGGPLTAAGLDHLAGRGLTTVMLYTEADNDRALALYRRFGFTLFVGNVVYQSASD</sequence>
<dbReference type="PROSITE" id="PS51186">
    <property type="entry name" value="GNAT"/>
    <property type="match status" value="1"/>
</dbReference>
<evidence type="ECO:0000256" key="3">
    <source>
        <dbReference type="ARBA" id="ARBA00023315"/>
    </source>
</evidence>
<dbReference type="HAMAP" id="MF_01698">
    <property type="entry name" value="MshD"/>
    <property type="match status" value="1"/>
</dbReference>
<dbReference type="PANTHER" id="PTHR43617:SF31">
    <property type="entry name" value="MYCOTHIOL ACETYLTRANSFERASE"/>
    <property type="match status" value="1"/>
</dbReference>
<dbReference type="EMBL" id="SZZH01000004">
    <property type="protein sequence ID" value="TKV57867.1"/>
    <property type="molecule type" value="Genomic_DNA"/>
</dbReference>
<dbReference type="GO" id="GO:0035447">
    <property type="term" value="F:mycothiol synthase activity"/>
    <property type="evidence" value="ECO:0007669"/>
    <property type="project" value="UniProtKB-UniRule"/>
</dbReference>
<name>A0A4U6QCL0_9ACTN</name>
<comment type="catalytic activity">
    <reaction evidence="4">
        <text>1D-myo-inositol 2-(L-cysteinylamino)-2-deoxy-alpha-D-glucopyranoside + acetyl-CoA = mycothiol + CoA + H(+)</text>
        <dbReference type="Rhea" id="RHEA:26172"/>
        <dbReference type="ChEBI" id="CHEBI:15378"/>
        <dbReference type="ChEBI" id="CHEBI:16768"/>
        <dbReference type="ChEBI" id="CHEBI:57287"/>
        <dbReference type="ChEBI" id="CHEBI:57288"/>
        <dbReference type="ChEBI" id="CHEBI:58887"/>
        <dbReference type="EC" id="2.3.1.189"/>
    </reaction>
</comment>
<dbReference type="PANTHER" id="PTHR43617">
    <property type="entry name" value="L-AMINO ACID N-ACETYLTRANSFERASE"/>
    <property type="match status" value="1"/>
</dbReference>
<feature type="binding site" evidence="4">
    <location>
        <position position="272"/>
    </location>
    <ligand>
        <name>1D-myo-inositol 2-(L-cysteinylamino)-2-deoxy-alpha-D-glucopyranoside</name>
        <dbReference type="ChEBI" id="CHEBI:58887"/>
    </ligand>
</feature>
<dbReference type="InterPro" id="IPR017813">
    <property type="entry name" value="Mycothiol_AcTrfase"/>
</dbReference>
<evidence type="ECO:0000256" key="1">
    <source>
        <dbReference type="ARBA" id="ARBA00022679"/>
    </source>
</evidence>
<reference evidence="6 7" key="1">
    <citation type="submission" date="2019-05" db="EMBL/GenBank/DDBJ databases">
        <title>Nakamurella sp. N5BH11, whole genome shotgun sequence.</title>
        <authorList>
            <person name="Tuo L."/>
        </authorList>
    </citation>
    <scope>NUCLEOTIDE SEQUENCE [LARGE SCALE GENOMIC DNA]</scope>
    <source>
        <strain evidence="6 7">N5BH11</strain>
    </source>
</reference>
<feature type="binding site" evidence="4">
    <location>
        <begin position="73"/>
        <end position="75"/>
    </location>
    <ligand>
        <name>acetyl-CoA</name>
        <dbReference type="ChEBI" id="CHEBI:57288"/>
        <label>1</label>
    </ligand>
</feature>
<keyword evidence="7" id="KW-1185">Reference proteome</keyword>
<gene>
    <name evidence="4 6" type="primary">mshD</name>
    <name evidence="6" type="ORF">FDO65_15995</name>
</gene>
<keyword evidence="3 4" id="KW-0012">Acyltransferase</keyword>
<evidence type="ECO:0000259" key="5">
    <source>
        <dbReference type="PROSITE" id="PS51186"/>
    </source>
</evidence>
<keyword evidence="1 4" id="KW-0808">Transferase</keyword>
<feature type="binding site" evidence="4">
    <location>
        <position position="216"/>
    </location>
    <ligand>
        <name>1D-myo-inositol 2-(L-cysteinylamino)-2-deoxy-alpha-D-glucopyranoside</name>
        <dbReference type="ChEBI" id="CHEBI:58887"/>
    </ligand>
</feature>
<comment type="function">
    <text evidence="4">Catalyzes the transfer of acetyl from acetyl-CoA to desacetylmycothiol (Cys-GlcN-Ins) to form mycothiol.</text>
</comment>
<feature type="domain" description="N-acetyltransferase" evidence="5">
    <location>
        <begin position="146"/>
        <end position="303"/>
    </location>
</feature>
<dbReference type="AlphaFoldDB" id="A0A4U6QCL0"/>
<dbReference type="PIRSF" id="PIRSF021524">
    <property type="entry name" value="MSH_acetyltransferase"/>
    <property type="match status" value="1"/>
</dbReference>
<dbReference type="Pfam" id="PF00583">
    <property type="entry name" value="Acetyltransf_1"/>
    <property type="match status" value="1"/>
</dbReference>
<proteinExistence type="inferred from homology"/>
<evidence type="ECO:0000256" key="4">
    <source>
        <dbReference type="HAMAP-Rule" id="MF_01698"/>
    </source>
</evidence>
<feature type="binding site" evidence="4">
    <location>
        <position position="234"/>
    </location>
    <ligand>
        <name>1D-myo-inositol 2-(L-cysteinylamino)-2-deoxy-alpha-D-glucopyranoside</name>
        <dbReference type="ChEBI" id="CHEBI:58887"/>
    </ligand>
</feature>
<evidence type="ECO:0000313" key="7">
    <source>
        <dbReference type="Proteomes" id="UP000306985"/>
    </source>
</evidence>
<protein>
    <recommendedName>
        <fullName evidence="4">Mycothiol acetyltransferase</fullName>
        <shortName evidence="4">MSH acetyltransferase</shortName>
        <ecNumber evidence="4">2.3.1.189</ecNumber>
    </recommendedName>
    <alternativeName>
        <fullName evidence="4">Mycothiol synthase</fullName>
    </alternativeName>
</protein>
<dbReference type="InterPro" id="IPR000182">
    <property type="entry name" value="GNAT_dom"/>
</dbReference>